<dbReference type="EMBL" id="JAIWYP010000008">
    <property type="protein sequence ID" value="KAH3782810.1"/>
    <property type="molecule type" value="Genomic_DNA"/>
</dbReference>
<dbReference type="AlphaFoldDB" id="A0A9D4IQE8"/>
<organism evidence="1 2">
    <name type="scientific">Dreissena polymorpha</name>
    <name type="common">Zebra mussel</name>
    <name type="synonym">Mytilus polymorpha</name>
    <dbReference type="NCBI Taxonomy" id="45954"/>
    <lineage>
        <taxon>Eukaryota</taxon>
        <taxon>Metazoa</taxon>
        <taxon>Spiralia</taxon>
        <taxon>Lophotrochozoa</taxon>
        <taxon>Mollusca</taxon>
        <taxon>Bivalvia</taxon>
        <taxon>Autobranchia</taxon>
        <taxon>Heteroconchia</taxon>
        <taxon>Euheterodonta</taxon>
        <taxon>Imparidentia</taxon>
        <taxon>Neoheterodontei</taxon>
        <taxon>Myida</taxon>
        <taxon>Dreissenoidea</taxon>
        <taxon>Dreissenidae</taxon>
        <taxon>Dreissena</taxon>
    </lineage>
</organism>
<sequence length="70" mass="7670">MYSSSLDRAMIYIQPIVTQRQGIADGPHRRSSSAPWSVPCEGAMDVNGLPCCTLKHCTTPTTHYDKTTEG</sequence>
<reference evidence="1" key="1">
    <citation type="journal article" date="2019" name="bioRxiv">
        <title>The Genome of the Zebra Mussel, Dreissena polymorpha: A Resource for Invasive Species Research.</title>
        <authorList>
            <person name="McCartney M.A."/>
            <person name="Auch B."/>
            <person name="Kono T."/>
            <person name="Mallez S."/>
            <person name="Zhang Y."/>
            <person name="Obille A."/>
            <person name="Becker A."/>
            <person name="Abrahante J.E."/>
            <person name="Garbe J."/>
            <person name="Badalamenti J.P."/>
            <person name="Herman A."/>
            <person name="Mangelson H."/>
            <person name="Liachko I."/>
            <person name="Sullivan S."/>
            <person name="Sone E.D."/>
            <person name="Koren S."/>
            <person name="Silverstein K.A.T."/>
            <person name="Beckman K.B."/>
            <person name="Gohl D.M."/>
        </authorList>
    </citation>
    <scope>NUCLEOTIDE SEQUENCE</scope>
    <source>
        <strain evidence="1">Duluth1</strain>
        <tissue evidence="1">Whole animal</tissue>
    </source>
</reference>
<name>A0A9D4IQE8_DREPO</name>
<gene>
    <name evidence="1" type="ORF">DPMN_160730</name>
</gene>
<dbReference type="Proteomes" id="UP000828390">
    <property type="component" value="Unassembled WGS sequence"/>
</dbReference>
<proteinExistence type="predicted"/>
<comment type="caution">
    <text evidence="1">The sequence shown here is derived from an EMBL/GenBank/DDBJ whole genome shotgun (WGS) entry which is preliminary data.</text>
</comment>
<accession>A0A9D4IQE8</accession>
<protein>
    <submittedName>
        <fullName evidence="1">Uncharacterized protein</fullName>
    </submittedName>
</protein>
<reference evidence="1" key="2">
    <citation type="submission" date="2020-11" db="EMBL/GenBank/DDBJ databases">
        <authorList>
            <person name="McCartney M.A."/>
            <person name="Auch B."/>
            <person name="Kono T."/>
            <person name="Mallez S."/>
            <person name="Becker A."/>
            <person name="Gohl D.M."/>
            <person name="Silverstein K.A.T."/>
            <person name="Koren S."/>
            <person name="Bechman K.B."/>
            <person name="Herman A."/>
            <person name="Abrahante J.E."/>
            <person name="Garbe J."/>
        </authorList>
    </citation>
    <scope>NUCLEOTIDE SEQUENCE</scope>
    <source>
        <strain evidence="1">Duluth1</strain>
        <tissue evidence="1">Whole animal</tissue>
    </source>
</reference>
<evidence type="ECO:0000313" key="2">
    <source>
        <dbReference type="Proteomes" id="UP000828390"/>
    </source>
</evidence>
<evidence type="ECO:0000313" key="1">
    <source>
        <dbReference type="EMBL" id="KAH3782810.1"/>
    </source>
</evidence>
<keyword evidence="2" id="KW-1185">Reference proteome</keyword>